<evidence type="ECO:0000313" key="2">
    <source>
        <dbReference type="Proteomes" id="UP000199534"/>
    </source>
</evidence>
<organism evidence="1 2">
    <name type="scientific">Robiginitalea myxolifaciens</name>
    <dbReference type="NCBI Taxonomy" id="400055"/>
    <lineage>
        <taxon>Bacteria</taxon>
        <taxon>Pseudomonadati</taxon>
        <taxon>Bacteroidota</taxon>
        <taxon>Flavobacteriia</taxon>
        <taxon>Flavobacteriales</taxon>
        <taxon>Flavobacteriaceae</taxon>
        <taxon>Robiginitalea</taxon>
    </lineage>
</organism>
<dbReference type="InterPro" id="IPR023214">
    <property type="entry name" value="HAD_sf"/>
</dbReference>
<keyword evidence="1" id="KW-0378">Hydrolase</keyword>
<dbReference type="STRING" id="400055.SAMN04490243_2783"/>
<dbReference type="Gene3D" id="3.40.50.1000">
    <property type="entry name" value="HAD superfamily/HAD-like"/>
    <property type="match status" value="1"/>
</dbReference>
<dbReference type="InterPro" id="IPR023198">
    <property type="entry name" value="PGP-like_dom2"/>
</dbReference>
<dbReference type="PANTHER" id="PTHR47478:SF1">
    <property type="entry name" value="PYRIMIDINE 5'-NUCLEOTIDASE YJJG"/>
    <property type="match status" value="1"/>
</dbReference>
<dbReference type="PRINTS" id="PR00413">
    <property type="entry name" value="HADHALOGNASE"/>
</dbReference>
<dbReference type="OrthoDB" id="9802350at2"/>
<dbReference type="NCBIfam" id="TIGR01509">
    <property type="entry name" value="HAD-SF-IA-v3"/>
    <property type="match status" value="1"/>
</dbReference>
<dbReference type="SFLD" id="SFLDG01135">
    <property type="entry name" value="C1.5.6:_HAD__Beta-PGM__Phospha"/>
    <property type="match status" value="1"/>
</dbReference>
<dbReference type="NCBIfam" id="TIGR01549">
    <property type="entry name" value="HAD-SF-IA-v1"/>
    <property type="match status" value="1"/>
</dbReference>
<dbReference type="InterPro" id="IPR036412">
    <property type="entry name" value="HAD-like_sf"/>
</dbReference>
<dbReference type="InterPro" id="IPR006439">
    <property type="entry name" value="HAD-SF_hydro_IA"/>
</dbReference>
<dbReference type="Gene3D" id="1.10.150.240">
    <property type="entry name" value="Putative phosphatase, domain 2"/>
    <property type="match status" value="1"/>
</dbReference>
<dbReference type="InterPro" id="IPR052550">
    <property type="entry name" value="Pyrimidine_5'-ntase_YjjG"/>
</dbReference>
<evidence type="ECO:0000313" key="1">
    <source>
        <dbReference type="EMBL" id="SFR54201.1"/>
    </source>
</evidence>
<name>A0A1I6HIB5_9FLAO</name>
<dbReference type="SUPFAM" id="SSF56784">
    <property type="entry name" value="HAD-like"/>
    <property type="match status" value="1"/>
</dbReference>
<protein>
    <submittedName>
        <fullName evidence="1">Putative hydrolase of the HAD superfamily</fullName>
    </submittedName>
</protein>
<reference evidence="1 2" key="1">
    <citation type="submission" date="2016-10" db="EMBL/GenBank/DDBJ databases">
        <authorList>
            <person name="de Groot N.N."/>
        </authorList>
    </citation>
    <scope>NUCLEOTIDE SEQUENCE [LARGE SCALE GENOMIC DNA]</scope>
    <source>
        <strain evidence="1 2">DSM 21019</strain>
    </source>
</reference>
<dbReference type="PANTHER" id="PTHR47478">
    <property type="match status" value="1"/>
</dbReference>
<keyword evidence="2" id="KW-1185">Reference proteome</keyword>
<dbReference type="Pfam" id="PF13419">
    <property type="entry name" value="HAD_2"/>
    <property type="match status" value="1"/>
</dbReference>
<gene>
    <name evidence="1" type="ORF">SAMN04490243_2783</name>
</gene>
<dbReference type="GO" id="GO:0008253">
    <property type="term" value="F:5'-nucleotidase activity"/>
    <property type="evidence" value="ECO:0007669"/>
    <property type="project" value="InterPro"/>
</dbReference>
<dbReference type="NCBIfam" id="TIGR02254">
    <property type="entry name" value="YjjG_YfnB"/>
    <property type="match status" value="1"/>
</dbReference>
<dbReference type="CDD" id="cd04305">
    <property type="entry name" value="HAD_Neu5Ac-Pase_like"/>
    <property type="match status" value="1"/>
</dbReference>
<proteinExistence type="predicted"/>
<dbReference type="Proteomes" id="UP000199534">
    <property type="component" value="Unassembled WGS sequence"/>
</dbReference>
<dbReference type="InterPro" id="IPR011951">
    <property type="entry name" value="HAD-SF_hydro_IA_YjjG/PynA"/>
</dbReference>
<dbReference type="SFLD" id="SFLDS00003">
    <property type="entry name" value="Haloacid_Dehalogenase"/>
    <property type="match status" value="1"/>
</dbReference>
<dbReference type="InterPro" id="IPR041492">
    <property type="entry name" value="HAD_2"/>
</dbReference>
<dbReference type="AlphaFoldDB" id="A0A1I6HIB5"/>
<dbReference type="SFLD" id="SFLDG01129">
    <property type="entry name" value="C1.5:_HAD__Beta-PGM__Phosphata"/>
    <property type="match status" value="1"/>
</dbReference>
<sequence length="233" mass="26862">MLKPGVTDVFFDLDHTLWDFEKNSALTYASLFEDYQVDVNLDDFLKVYVPLNRQYWKLFRNGKIGKQALRFRRLRDAFDGIGYRVSDRRITLFSQVYIERLSNHTHLMPGAQDILDYLAPRYRLHIITNGFEEVQHRKLSNSGISEYFAVVMSSEAAGVKKPHPKIFNTALERANVPPEQSLMIGDSLEADIQGALKAGLQTLFYMPPGEEISDFEDYQGPVLGHLHEIKQYL</sequence>
<accession>A0A1I6HIB5</accession>
<dbReference type="EMBL" id="FOYQ01000002">
    <property type="protein sequence ID" value="SFR54201.1"/>
    <property type="molecule type" value="Genomic_DNA"/>
</dbReference>
<dbReference type="RefSeq" id="WP_092983236.1">
    <property type="nucleotide sequence ID" value="NZ_FOYQ01000002.1"/>
</dbReference>